<proteinExistence type="predicted"/>
<dbReference type="AlphaFoldDB" id="A0A9Q0DHQ6"/>
<dbReference type="Proteomes" id="UP001148018">
    <property type="component" value="Unassembled WGS sequence"/>
</dbReference>
<evidence type="ECO:0000313" key="2">
    <source>
        <dbReference type="Proteomes" id="UP001148018"/>
    </source>
</evidence>
<accession>A0A9Q0DHQ6</accession>
<reference evidence="1" key="1">
    <citation type="submission" date="2022-07" db="EMBL/GenBank/DDBJ databases">
        <title>Chromosome-level genome of Muraenolepis orangiensis.</title>
        <authorList>
            <person name="Kim J."/>
        </authorList>
    </citation>
    <scope>NUCLEOTIDE SEQUENCE</scope>
    <source>
        <strain evidence="1">KU_S4_2022</strain>
        <tissue evidence="1">Muscle</tissue>
    </source>
</reference>
<keyword evidence="2" id="KW-1185">Reference proteome</keyword>
<gene>
    <name evidence="1" type="ORF">NHX12_010808</name>
</gene>
<comment type="caution">
    <text evidence="1">The sequence shown here is derived from an EMBL/GenBank/DDBJ whole genome shotgun (WGS) entry which is preliminary data.</text>
</comment>
<name>A0A9Q0DHQ6_9TELE</name>
<dbReference type="EMBL" id="JANIIK010000116">
    <property type="protein sequence ID" value="KAJ3587210.1"/>
    <property type="molecule type" value="Genomic_DNA"/>
</dbReference>
<organism evidence="1 2">
    <name type="scientific">Muraenolepis orangiensis</name>
    <name type="common">Patagonian moray cod</name>
    <dbReference type="NCBI Taxonomy" id="630683"/>
    <lineage>
        <taxon>Eukaryota</taxon>
        <taxon>Metazoa</taxon>
        <taxon>Chordata</taxon>
        <taxon>Craniata</taxon>
        <taxon>Vertebrata</taxon>
        <taxon>Euteleostomi</taxon>
        <taxon>Actinopterygii</taxon>
        <taxon>Neopterygii</taxon>
        <taxon>Teleostei</taxon>
        <taxon>Neoteleostei</taxon>
        <taxon>Acanthomorphata</taxon>
        <taxon>Zeiogadaria</taxon>
        <taxon>Gadariae</taxon>
        <taxon>Gadiformes</taxon>
        <taxon>Muraenolepidoidei</taxon>
        <taxon>Muraenolepididae</taxon>
        <taxon>Muraenolepis</taxon>
    </lineage>
</organism>
<protein>
    <submittedName>
        <fullName evidence="1">Uncharacterized protein</fullName>
    </submittedName>
</protein>
<sequence length="80" mass="8830">MVDETTDVSNVAQLALVLRYVTDTARSPTWTAPHSRQASALPSVFTKSRRRKAVFRCTNGTSYSEEMEKATECGCANCLL</sequence>
<evidence type="ECO:0000313" key="1">
    <source>
        <dbReference type="EMBL" id="KAJ3587210.1"/>
    </source>
</evidence>